<reference evidence="1" key="1">
    <citation type="journal article" date="2015" name="Nature">
        <title>Complex archaea that bridge the gap between prokaryotes and eukaryotes.</title>
        <authorList>
            <person name="Spang A."/>
            <person name="Saw J.H."/>
            <person name="Jorgensen S.L."/>
            <person name="Zaremba-Niedzwiedzka K."/>
            <person name="Martijn J."/>
            <person name="Lind A.E."/>
            <person name="van Eijk R."/>
            <person name="Schleper C."/>
            <person name="Guy L."/>
            <person name="Ettema T.J."/>
        </authorList>
    </citation>
    <scope>NUCLEOTIDE SEQUENCE</scope>
</reference>
<name>A0A0F9MJF8_9ZZZZ</name>
<dbReference type="EMBL" id="LAZR01008728">
    <property type="protein sequence ID" value="KKM76905.1"/>
    <property type="molecule type" value="Genomic_DNA"/>
</dbReference>
<proteinExistence type="predicted"/>
<comment type="caution">
    <text evidence="1">The sequence shown here is derived from an EMBL/GenBank/DDBJ whole genome shotgun (WGS) entry which is preliminary data.</text>
</comment>
<evidence type="ECO:0008006" key="2">
    <source>
        <dbReference type="Google" id="ProtNLM"/>
    </source>
</evidence>
<evidence type="ECO:0000313" key="1">
    <source>
        <dbReference type="EMBL" id="KKM76905.1"/>
    </source>
</evidence>
<accession>A0A0F9MJF8</accession>
<protein>
    <recommendedName>
        <fullName evidence="2">tRNA/rRNA methyltransferase SpoU type domain-containing protein</fullName>
    </recommendedName>
</protein>
<sequence>MITVVSRWENDPNIATLEYRLWRQLSNFGIDRFVFVPKIKELSNLGIEQYDTMEEALNHVPDGNRVFLESTGHNSMNDLPPRDEDVVFILGNSSTNNVKHMKDNESYRINEPRVTDMYPTCAGAIVLAFWYGQ</sequence>
<organism evidence="1">
    <name type="scientific">marine sediment metagenome</name>
    <dbReference type="NCBI Taxonomy" id="412755"/>
    <lineage>
        <taxon>unclassified sequences</taxon>
        <taxon>metagenomes</taxon>
        <taxon>ecological metagenomes</taxon>
    </lineage>
</organism>
<gene>
    <name evidence="1" type="ORF">LCGC14_1375420</name>
</gene>
<dbReference type="AlphaFoldDB" id="A0A0F9MJF8"/>